<organism evidence="1 2">
    <name type="scientific">Thermoproteus sp. AZ2</name>
    <dbReference type="NCBI Taxonomy" id="1609232"/>
    <lineage>
        <taxon>Archaea</taxon>
        <taxon>Thermoproteota</taxon>
        <taxon>Thermoprotei</taxon>
        <taxon>Thermoproteales</taxon>
        <taxon>Thermoproteaceae</taxon>
        <taxon>Thermoproteus</taxon>
    </lineage>
</organism>
<dbReference type="EMBL" id="JZWT02000022">
    <property type="protein sequence ID" value="MFB6491124.1"/>
    <property type="molecule type" value="Genomic_DNA"/>
</dbReference>
<evidence type="ECO:0000313" key="2">
    <source>
        <dbReference type="Proteomes" id="UP000033636"/>
    </source>
</evidence>
<name>A0ACC6V225_9CREN</name>
<feature type="non-terminal residue" evidence="1">
    <location>
        <position position="1"/>
    </location>
</feature>
<protein>
    <submittedName>
        <fullName evidence="1">Uncharacterized protein</fullName>
    </submittedName>
</protein>
<evidence type="ECO:0000313" key="1">
    <source>
        <dbReference type="EMBL" id="MFB6491124.1"/>
    </source>
</evidence>
<comment type="caution">
    <text evidence="1">The sequence shown here is derived from an EMBL/GenBank/DDBJ whole genome shotgun (WGS) entry which is preliminary data.</text>
</comment>
<reference evidence="1" key="1">
    <citation type="submission" date="2024-07" db="EMBL/GenBank/DDBJ databases">
        <title>Metagenome and Metagenome-Assembled Genomes of Archaea from a hot spring from the geothermal field of Los Azufres, Mexico.</title>
        <authorList>
            <person name="Marin-Paredes R."/>
            <person name="Martinez-Romero E."/>
            <person name="Servin-Garciduenas L.E."/>
        </authorList>
    </citation>
    <scope>NUCLEOTIDE SEQUENCE</scope>
</reference>
<accession>A0ACC6V225</accession>
<sequence>RRLRLRAHRIARKSVALSDYGFGRSYGINASALWSLDTYVPPYKYSVTAYYGGIVNVTQYFLQDIQEQAARAQSPVVASQLQAALSLAQSLLTNYAKLIQLFNLQPLSSVTVPENVLYASYAAQPISGWSYTFNGAVFENGTKSAVTETTAGTWGALTTNSSDYDFKYYFSFPELPLKYVLDWNARPLANQTVVLFDRHHNVYAIIYTTNTGQLAYDLPDISALGHSDVVYVSWFDGYPLSVLTGNPAYIIWVYQQDIPNDVYQLGNASTTAQIRTYVYPATLTVLGPNGQPLAGVEVQVYDNATAGAMFYFMGTTSSSGAVTVYDRLVSTYPTGYLSQLPATNFQYEVLYPYTSSSAAAPADAQVWVPVATGTFSIQRGATVPSSGYSITSQVGFLTQLPISQPVGASGYFTLVTPQGNVTIPFKTVTISGTNYIVASQPLPTSVSYPVQMTITNVTINGATIELTTPFTATFTTTTMPTSLDLVSLGLLAPVTVQAVDGFGKLRTDWPITIAINGQTVASGSGQVSAYLPLSTYVGQYTVTVATTVKTPSGSTVVNSTSLAVSGPTTYVVRVPSAVISASVVDAFGTALSSSPIQIANVTTGTGSVQAEVLAGTYTVEAQAYGYTWSQSVTVSEGQTANVQITVPTAKINAAVIDQVQGAVGPWTIQILGPSGAVATGTGTASAVVLAQTPSGASLSYRVVATTPFGVYSYGPFTLSPGQAMPVNITVPTAILQISAVDDNGYPINNLVSQVDIYYANGTLYKSFASAPVSVELLGGQQYTIKVTAAGHVGSATITPPVGQVVAVRVTVPGTAGITIGGVRIPIPELVLWLVLIIVIVIIVAILLMEYSNWRRRRLMQILAPPK</sequence>
<gene>
    <name evidence="1" type="ORF">TU35_007795</name>
</gene>
<dbReference type="Proteomes" id="UP000033636">
    <property type="component" value="Unassembled WGS sequence"/>
</dbReference>
<proteinExistence type="predicted"/>